<gene>
    <name evidence="1" type="ORF">AWB76_07511</name>
</gene>
<dbReference type="EMBL" id="FCOI02000054">
    <property type="protein sequence ID" value="SAK98264.1"/>
    <property type="molecule type" value="Genomic_DNA"/>
</dbReference>
<name>A0A158DUM4_9BURK</name>
<evidence type="ECO:0000313" key="1">
    <source>
        <dbReference type="EMBL" id="SAK98264.1"/>
    </source>
</evidence>
<keyword evidence="2" id="KW-1185">Reference proteome</keyword>
<reference evidence="2" key="1">
    <citation type="submission" date="2016-01" db="EMBL/GenBank/DDBJ databases">
        <authorList>
            <person name="Peeters Charlotte."/>
        </authorList>
    </citation>
    <scope>NUCLEOTIDE SEQUENCE [LARGE SCALE GENOMIC DNA]</scope>
</reference>
<dbReference type="AlphaFoldDB" id="A0A158DUM4"/>
<protein>
    <submittedName>
        <fullName evidence="1">Uncharacterized protein</fullName>
    </submittedName>
</protein>
<proteinExistence type="predicted"/>
<organism evidence="1 2">
    <name type="scientific">Caballeronia temeraria</name>
    <dbReference type="NCBI Taxonomy" id="1777137"/>
    <lineage>
        <taxon>Bacteria</taxon>
        <taxon>Pseudomonadati</taxon>
        <taxon>Pseudomonadota</taxon>
        <taxon>Betaproteobacteria</taxon>
        <taxon>Burkholderiales</taxon>
        <taxon>Burkholderiaceae</taxon>
        <taxon>Caballeronia</taxon>
    </lineage>
</organism>
<evidence type="ECO:0000313" key="2">
    <source>
        <dbReference type="Proteomes" id="UP000054624"/>
    </source>
</evidence>
<sequence length="115" mass="12838">MCAEANRSSRAPALFYMNQHEFSPCVTYRPRRGTAWLMSTFNKFIPENSQVQIGLVTQGHIPMVERMLEGGALWQEIGRAINWDAATAAEQYATYAFAQLKHLRGSSKGIADASL</sequence>
<dbReference type="Proteomes" id="UP000054624">
    <property type="component" value="Unassembled WGS sequence"/>
</dbReference>
<accession>A0A158DUM4</accession>